<dbReference type="Proteomes" id="UP000807504">
    <property type="component" value="Unassembled WGS sequence"/>
</dbReference>
<dbReference type="EMBL" id="JABXBU010000012">
    <property type="protein sequence ID" value="KAF8788919.1"/>
    <property type="molecule type" value="Genomic_DNA"/>
</dbReference>
<evidence type="ECO:0000313" key="2">
    <source>
        <dbReference type="Proteomes" id="UP000807504"/>
    </source>
</evidence>
<organism evidence="1 2">
    <name type="scientific">Argiope bruennichi</name>
    <name type="common">Wasp spider</name>
    <name type="synonym">Aranea bruennichi</name>
    <dbReference type="NCBI Taxonomy" id="94029"/>
    <lineage>
        <taxon>Eukaryota</taxon>
        <taxon>Metazoa</taxon>
        <taxon>Ecdysozoa</taxon>
        <taxon>Arthropoda</taxon>
        <taxon>Chelicerata</taxon>
        <taxon>Arachnida</taxon>
        <taxon>Araneae</taxon>
        <taxon>Araneomorphae</taxon>
        <taxon>Entelegynae</taxon>
        <taxon>Araneoidea</taxon>
        <taxon>Araneidae</taxon>
        <taxon>Argiope</taxon>
    </lineage>
</organism>
<protein>
    <submittedName>
        <fullName evidence="1">Uncharacterized protein</fullName>
    </submittedName>
</protein>
<reference evidence="1" key="2">
    <citation type="submission" date="2020-06" db="EMBL/GenBank/DDBJ databases">
        <authorList>
            <person name="Sheffer M."/>
        </authorList>
    </citation>
    <scope>NUCLEOTIDE SEQUENCE</scope>
</reference>
<sequence>MCKAKYPVEKLYSITRVKDAGDDLRRKIFIENLEKKLKRKMCRKERKMAKNFEVMCQIPDVQIDNDDSLGLDGFFMKLKSVKISEN</sequence>
<comment type="caution">
    <text evidence="1">The sequence shown here is derived from an EMBL/GenBank/DDBJ whole genome shotgun (WGS) entry which is preliminary data.</text>
</comment>
<reference evidence="1" key="1">
    <citation type="journal article" date="2020" name="bioRxiv">
        <title>Chromosome-level reference genome of the European wasp spider Argiope bruennichi: a resource for studies on range expansion and evolutionary adaptation.</title>
        <authorList>
            <person name="Sheffer M.M."/>
            <person name="Hoppe A."/>
            <person name="Krehenwinkel H."/>
            <person name="Uhl G."/>
            <person name="Kuss A.W."/>
            <person name="Jensen L."/>
            <person name="Jensen C."/>
            <person name="Gillespie R.G."/>
            <person name="Hoff K.J."/>
            <person name="Prost S."/>
        </authorList>
    </citation>
    <scope>NUCLEOTIDE SEQUENCE</scope>
</reference>
<proteinExistence type="predicted"/>
<dbReference type="AlphaFoldDB" id="A0A8T0FHF7"/>
<evidence type="ECO:0000313" key="1">
    <source>
        <dbReference type="EMBL" id="KAF8788919.1"/>
    </source>
</evidence>
<keyword evidence="2" id="KW-1185">Reference proteome</keyword>
<name>A0A8T0FHF7_ARGBR</name>
<accession>A0A8T0FHF7</accession>
<gene>
    <name evidence="1" type="ORF">HNY73_006910</name>
</gene>